<evidence type="ECO:0000313" key="1">
    <source>
        <dbReference type="EMBL" id="KAK5639562.1"/>
    </source>
</evidence>
<name>A0AAN7ZE65_9COLE</name>
<accession>A0AAN7ZE65</accession>
<dbReference type="PANTHER" id="PTHR45749:SF23">
    <property type="entry name" value="ZINC FINGER MYM-TYPE PROTEIN 1-LIKE"/>
    <property type="match status" value="1"/>
</dbReference>
<dbReference type="EMBL" id="JAVRBK010000009">
    <property type="protein sequence ID" value="KAK5639562.1"/>
    <property type="molecule type" value="Genomic_DNA"/>
</dbReference>
<gene>
    <name evidence="1" type="ORF">RI129_012054</name>
</gene>
<evidence type="ECO:0000313" key="2">
    <source>
        <dbReference type="Proteomes" id="UP001329430"/>
    </source>
</evidence>
<dbReference type="AlphaFoldDB" id="A0AAN7ZE65"/>
<proteinExistence type="predicted"/>
<dbReference type="PANTHER" id="PTHR45749">
    <property type="match status" value="1"/>
</dbReference>
<keyword evidence="2" id="KW-1185">Reference proteome</keyword>
<reference evidence="1 2" key="1">
    <citation type="journal article" date="2024" name="Insects">
        <title>An Improved Chromosome-Level Genome Assembly of the Firefly Pyrocoelia pectoralis.</title>
        <authorList>
            <person name="Fu X."/>
            <person name="Meyer-Rochow V.B."/>
            <person name="Ballantyne L."/>
            <person name="Zhu X."/>
        </authorList>
    </citation>
    <scope>NUCLEOTIDE SEQUENCE [LARGE SCALE GENOMIC DNA]</scope>
    <source>
        <strain evidence="1">XCY_ONT2</strain>
    </source>
</reference>
<comment type="caution">
    <text evidence="1">The sequence shown here is derived from an EMBL/GenBank/DDBJ whole genome shotgun (WGS) entry which is preliminary data.</text>
</comment>
<sequence>MSYWKEALRSIVEVIIFLASRGLAFREHNQVLGSQDNEHYLGVLELLSKFDPFLADYLHNCANKGKRHAFYLSASTWNEFIESYIAIMGKNVPIERFLDFIPMEWHGAAYLSDIVVSFLKEKGIRLEDCRKQNVRQRTKHGRAVQWVASET</sequence>
<protein>
    <submittedName>
        <fullName evidence="1">Uncharacterized protein</fullName>
    </submittedName>
</protein>
<dbReference type="Proteomes" id="UP001329430">
    <property type="component" value="Chromosome 9"/>
</dbReference>
<organism evidence="1 2">
    <name type="scientific">Pyrocoelia pectoralis</name>
    <dbReference type="NCBI Taxonomy" id="417401"/>
    <lineage>
        <taxon>Eukaryota</taxon>
        <taxon>Metazoa</taxon>
        <taxon>Ecdysozoa</taxon>
        <taxon>Arthropoda</taxon>
        <taxon>Hexapoda</taxon>
        <taxon>Insecta</taxon>
        <taxon>Pterygota</taxon>
        <taxon>Neoptera</taxon>
        <taxon>Endopterygota</taxon>
        <taxon>Coleoptera</taxon>
        <taxon>Polyphaga</taxon>
        <taxon>Elateriformia</taxon>
        <taxon>Elateroidea</taxon>
        <taxon>Lampyridae</taxon>
        <taxon>Lampyrinae</taxon>
        <taxon>Pyrocoelia</taxon>
    </lineage>
</organism>